<name>A0A1I7S401_BURXY</name>
<evidence type="ECO:0000313" key="10">
    <source>
        <dbReference type="Proteomes" id="UP000095284"/>
    </source>
</evidence>
<dbReference type="CDD" id="cd00167">
    <property type="entry name" value="SANT"/>
    <property type="match status" value="1"/>
</dbReference>
<evidence type="ECO:0000313" key="12">
    <source>
        <dbReference type="WBParaSite" id="BXY_0773300.1"/>
    </source>
</evidence>
<feature type="compositionally biased region" description="Polar residues" evidence="5">
    <location>
        <begin position="16"/>
        <end position="28"/>
    </location>
</feature>
<dbReference type="Pfam" id="PF01448">
    <property type="entry name" value="ELM2"/>
    <property type="match status" value="1"/>
</dbReference>
<dbReference type="InterPro" id="IPR000949">
    <property type="entry name" value="ELM2_dom"/>
</dbReference>
<dbReference type="Gene3D" id="1.20.58.1880">
    <property type="match status" value="1"/>
</dbReference>
<evidence type="ECO:0000256" key="4">
    <source>
        <dbReference type="ARBA" id="ARBA00023242"/>
    </source>
</evidence>
<keyword evidence="3" id="KW-0804">Transcription</keyword>
<dbReference type="Pfam" id="PF00249">
    <property type="entry name" value="Myb_DNA-binding"/>
    <property type="match status" value="1"/>
</dbReference>
<dbReference type="Proteomes" id="UP000095284">
    <property type="component" value="Unplaced"/>
</dbReference>
<keyword evidence="4" id="KW-0539">Nucleus</keyword>
<dbReference type="PANTHER" id="PTHR16089">
    <property type="entry name" value="REST COREPRESSOR COREST PROTEIN-RELATED"/>
    <property type="match status" value="1"/>
</dbReference>
<evidence type="ECO:0000256" key="3">
    <source>
        <dbReference type="ARBA" id="ARBA00023163"/>
    </source>
</evidence>
<evidence type="ECO:0000313" key="8">
    <source>
        <dbReference type="EMBL" id="CAD5226989.1"/>
    </source>
</evidence>
<evidence type="ECO:0000256" key="5">
    <source>
        <dbReference type="SAM" id="MobiDB-lite"/>
    </source>
</evidence>
<dbReference type="InterPro" id="IPR001005">
    <property type="entry name" value="SANT/Myb"/>
</dbReference>
<dbReference type="Proteomes" id="UP000582659">
    <property type="component" value="Unassembled WGS sequence"/>
</dbReference>
<dbReference type="InterPro" id="IPR009057">
    <property type="entry name" value="Homeodomain-like_sf"/>
</dbReference>
<reference evidence="9" key="2">
    <citation type="submission" date="2020-08" db="EMBL/GenBank/DDBJ databases">
        <authorList>
            <person name="Kikuchi T."/>
        </authorList>
    </citation>
    <scope>NUCLEOTIDE SEQUENCE</scope>
    <source>
        <strain evidence="8">Ka4C1</strain>
    </source>
</reference>
<dbReference type="AlphaFoldDB" id="A0A1I7S401"/>
<dbReference type="PANTHER" id="PTHR16089:SF28">
    <property type="entry name" value="REST COREPRESSOR"/>
    <property type="match status" value="1"/>
</dbReference>
<evidence type="ECO:0000256" key="1">
    <source>
        <dbReference type="ARBA" id="ARBA00004123"/>
    </source>
</evidence>
<evidence type="ECO:0000313" key="11">
    <source>
        <dbReference type="Proteomes" id="UP000659654"/>
    </source>
</evidence>
<dbReference type="Proteomes" id="UP000659654">
    <property type="component" value="Unassembled WGS sequence"/>
</dbReference>
<sequence>MLSFFSSVFSSLRLSTMSTPEDAQQSTSDPEETSLDVPSELNMEVDTPVNEAVSESRPGTPSRAMSACSEVAEEDVFGTPPAIRRLRSSGTIATEEKTEDVVTRRSVRKPADQRFLQTDKENKKRPQDQPGIGDGFQADIPELLENGIPDEEERESVMWLPKEEFQWNPNVRKYIELARVCRSVDGDQALKHLFERDYNLAKALEDFEKLPLPQYVWKSREVQELVKKLAQGRKVQHVQKYFSEKYGYADARARVVEKRYELLHRLCYGESRWVCPAMMERTDDGIITSRRECKNCAGSSNDDVNANVSCNVCAFYNEIFGKPRVFSVSLEDDEYIQKNLDAPLDYNYEEEHFECFKESKLNQIRKNIEWTDAEKVILVRGFRELGLNFDEISNRLDNRSAEEVESFYMEFRSRYNLDELISNFDREQDAPSNPRSRRAQEDRTPTPADDSDNELDPDEVKVPIRHPKTRSTITTRNKARSAVESMA</sequence>
<feature type="compositionally biased region" description="Basic and acidic residues" evidence="5">
    <location>
        <begin position="94"/>
        <end position="127"/>
    </location>
</feature>
<keyword evidence="2" id="KW-0805">Transcription regulation</keyword>
<dbReference type="WBParaSite" id="BXY_0773300.1">
    <property type="protein sequence ID" value="BXY_0773300.1"/>
    <property type="gene ID" value="BXY_0773300"/>
</dbReference>
<protein>
    <submittedName>
        <fullName evidence="8">(pine wood nematode) hypothetical protein</fullName>
    </submittedName>
</protein>
<evidence type="ECO:0000256" key="2">
    <source>
        <dbReference type="ARBA" id="ARBA00023015"/>
    </source>
</evidence>
<feature type="region of interest" description="Disordered" evidence="5">
    <location>
        <begin position="15"/>
        <end position="65"/>
    </location>
</feature>
<dbReference type="GO" id="GO:0006357">
    <property type="term" value="P:regulation of transcription by RNA polymerase II"/>
    <property type="evidence" value="ECO:0007669"/>
    <property type="project" value="TreeGrafter"/>
</dbReference>
<feature type="domain" description="SANT" evidence="7">
    <location>
        <begin position="369"/>
        <end position="416"/>
    </location>
</feature>
<gene>
    <name evidence="8" type="ORF">BXYJ_LOCUS9534</name>
</gene>
<dbReference type="eggNOG" id="KOG1194">
    <property type="taxonomic scope" value="Eukaryota"/>
</dbReference>
<organism evidence="10 12">
    <name type="scientific">Bursaphelenchus xylophilus</name>
    <name type="common">Pinewood nematode worm</name>
    <name type="synonym">Aphelenchoides xylophilus</name>
    <dbReference type="NCBI Taxonomy" id="6326"/>
    <lineage>
        <taxon>Eukaryota</taxon>
        <taxon>Metazoa</taxon>
        <taxon>Ecdysozoa</taxon>
        <taxon>Nematoda</taxon>
        <taxon>Chromadorea</taxon>
        <taxon>Rhabditida</taxon>
        <taxon>Tylenchina</taxon>
        <taxon>Tylenchomorpha</taxon>
        <taxon>Aphelenchoidea</taxon>
        <taxon>Aphelenchoididae</taxon>
        <taxon>Bursaphelenchus</taxon>
    </lineage>
</organism>
<dbReference type="GO" id="GO:0003714">
    <property type="term" value="F:transcription corepressor activity"/>
    <property type="evidence" value="ECO:0007669"/>
    <property type="project" value="TreeGrafter"/>
</dbReference>
<dbReference type="EMBL" id="CAJFDI010000004">
    <property type="protein sequence ID" value="CAD5226989.1"/>
    <property type="molecule type" value="Genomic_DNA"/>
</dbReference>
<dbReference type="OrthoDB" id="10064338at2759"/>
<feature type="region of interest" description="Disordered" evidence="5">
    <location>
        <begin position="424"/>
        <end position="487"/>
    </location>
</feature>
<dbReference type="GO" id="GO:0005667">
    <property type="term" value="C:transcription regulator complex"/>
    <property type="evidence" value="ECO:0007669"/>
    <property type="project" value="TreeGrafter"/>
</dbReference>
<reference evidence="12" key="1">
    <citation type="submission" date="2016-11" db="UniProtKB">
        <authorList>
            <consortium name="WormBaseParasite"/>
        </authorList>
    </citation>
    <scope>IDENTIFICATION</scope>
</reference>
<dbReference type="InterPro" id="IPR051066">
    <property type="entry name" value="Trans_reg/Corepressor"/>
</dbReference>
<dbReference type="PROSITE" id="PS51293">
    <property type="entry name" value="SANT"/>
    <property type="match status" value="1"/>
</dbReference>
<feature type="region of interest" description="Disordered" evidence="5">
    <location>
        <begin position="89"/>
        <end position="138"/>
    </location>
</feature>
<keyword evidence="11" id="KW-1185">Reference proteome</keyword>
<evidence type="ECO:0000259" key="6">
    <source>
        <dbReference type="PROSITE" id="PS51156"/>
    </source>
</evidence>
<dbReference type="PROSITE" id="PS51156">
    <property type="entry name" value="ELM2"/>
    <property type="match status" value="1"/>
</dbReference>
<evidence type="ECO:0000259" key="7">
    <source>
        <dbReference type="PROSITE" id="PS51293"/>
    </source>
</evidence>
<feature type="domain" description="ELM2" evidence="6">
    <location>
        <begin position="128"/>
        <end position="211"/>
    </location>
</feature>
<dbReference type="InterPro" id="IPR017884">
    <property type="entry name" value="SANT_dom"/>
</dbReference>
<dbReference type="SMART" id="SM00717">
    <property type="entry name" value="SANT"/>
    <property type="match status" value="1"/>
</dbReference>
<comment type="subcellular location">
    <subcellularLocation>
        <location evidence="1">Nucleus</location>
    </subcellularLocation>
</comment>
<evidence type="ECO:0000313" key="9">
    <source>
        <dbReference type="EMBL" id="CAG9116596.1"/>
    </source>
</evidence>
<dbReference type="SUPFAM" id="SSF46689">
    <property type="entry name" value="Homeodomain-like"/>
    <property type="match status" value="1"/>
</dbReference>
<accession>A0A1I7S401</accession>
<proteinExistence type="predicted"/>
<dbReference type="EMBL" id="CAJFCV020000004">
    <property type="protein sequence ID" value="CAG9116596.1"/>
    <property type="molecule type" value="Genomic_DNA"/>
</dbReference>
<dbReference type="GO" id="GO:0000118">
    <property type="term" value="C:histone deacetylase complex"/>
    <property type="evidence" value="ECO:0007669"/>
    <property type="project" value="TreeGrafter"/>
</dbReference>